<dbReference type="PANTHER" id="PTHR43297:SF14">
    <property type="entry name" value="ATPASE AAA-TYPE CORE DOMAIN-CONTAINING PROTEIN"/>
    <property type="match status" value="1"/>
</dbReference>
<dbReference type="CDD" id="cd03257">
    <property type="entry name" value="ABC_NikE_OppD_transporters"/>
    <property type="match status" value="2"/>
</dbReference>
<dbReference type="EMBL" id="PNGY01000001">
    <property type="protein sequence ID" value="PMC55025.1"/>
    <property type="molecule type" value="Genomic_DNA"/>
</dbReference>
<dbReference type="GO" id="GO:0015833">
    <property type="term" value="P:peptide transport"/>
    <property type="evidence" value="ECO:0007669"/>
    <property type="project" value="InterPro"/>
</dbReference>
<dbReference type="InterPro" id="IPR003593">
    <property type="entry name" value="AAA+_ATPase"/>
</dbReference>
<reference evidence="11 12" key="1">
    <citation type="submission" date="2017-09" db="EMBL/GenBank/DDBJ databases">
        <title>Bacterial strain isolated from the female urinary microbiota.</title>
        <authorList>
            <person name="Thomas-White K."/>
            <person name="Kumar N."/>
            <person name="Forster S."/>
            <person name="Putonti C."/>
            <person name="Lawley T."/>
            <person name="Wolfe A.J."/>
        </authorList>
    </citation>
    <scope>NUCLEOTIDE SEQUENCE [LARGE SCALE GENOMIC DNA]</scope>
    <source>
        <strain evidence="11 12">UMB0411</strain>
    </source>
</reference>
<dbReference type="InterPro" id="IPR003439">
    <property type="entry name" value="ABC_transporter-like_ATP-bd"/>
</dbReference>
<dbReference type="PANTHER" id="PTHR43297">
    <property type="entry name" value="OLIGOPEPTIDE TRANSPORT ATP-BINDING PROTEIN APPD"/>
    <property type="match status" value="1"/>
</dbReference>
<comment type="subcellular location">
    <subcellularLocation>
        <location evidence="1">Cell membrane</location>
        <topology evidence="1">Peripheral membrane protein</topology>
    </subcellularLocation>
</comment>
<keyword evidence="8" id="KW-1278">Translocase</keyword>
<dbReference type="PROSITE" id="PS50893">
    <property type="entry name" value="ABC_TRANSPORTER_2"/>
    <property type="match status" value="2"/>
</dbReference>
<name>A0A9X7I9G2_9BIFI</name>
<dbReference type="RefSeq" id="WP_064621668.1">
    <property type="nucleotide sequence ID" value="NZ_PNGY01000001.1"/>
</dbReference>
<dbReference type="InterPro" id="IPR027417">
    <property type="entry name" value="P-loop_NTPase"/>
</dbReference>
<evidence type="ECO:0000256" key="7">
    <source>
        <dbReference type="ARBA" id="ARBA00022840"/>
    </source>
</evidence>
<feature type="domain" description="ABC transporter" evidence="10">
    <location>
        <begin position="331"/>
        <end position="552"/>
    </location>
</feature>
<dbReference type="InterPro" id="IPR013563">
    <property type="entry name" value="Oligopep_ABC_C"/>
</dbReference>
<dbReference type="Pfam" id="PF00005">
    <property type="entry name" value="ABC_tran"/>
    <property type="match status" value="2"/>
</dbReference>
<dbReference type="NCBIfam" id="NF007739">
    <property type="entry name" value="PRK10419.1"/>
    <property type="match status" value="2"/>
</dbReference>
<evidence type="ECO:0000256" key="1">
    <source>
        <dbReference type="ARBA" id="ARBA00004202"/>
    </source>
</evidence>
<comment type="caution">
    <text evidence="11">The sequence shown here is derived from an EMBL/GenBank/DDBJ whole genome shotgun (WGS) entry which is preliminary data.</text>
</comment>
<evidence type="ECO:0000313" key="12">
    <source>
        <dbReference type="Proteomes" id="UP000235293"/>
    </source>
</evidence>
<evidence type="ECO:0000313" key="11">
    <source>
        <dbReference type="EMBL" id="PMC55025.1"/>
    </source>
</evidence>
<keyword evidence="4" id="KW-1003">Cell membrane</keyword>
<dbReference type="Pfam" id="PF08352">
    <property type="entry name" value="oligo_HPY"/>
    <property type="match status" value="1"/>
</dbReference>
<feature type="domain" description="ABC transporter" evidence="10">
    <location>
        <begin position="22"/>
        <end position="278"/>
    </location>
</feature>
<evidence type="ECO:0000259" key="10">
    <source>
        <dbReference type="PROSITE" id="PS50893"/>
    </source>
</evidence>
<keyword evidence="3" id="KW-0813">Transport</keyword>
<dbReference type="SUPFAM" id="SSF52540">
    <property type="entry name" value="P-loop containing nucleoside triphosphate hydrolases"/>
    <property type="match status" value="2"/>
</dbReference>
<evidence type="ECO:0000256" key="9">
    <source>
        <dbReference type="ARBA" id="ARBA00023136"/>
    </source>
</evidence>
<gene>
    <name evidence="11" type="ORF">CJ213_02610</name>
</gene>
<proteinExistence type="inferred from homology"/>
<sequence>MTNLDAQALDNKDLDARKRIVISVEDLSVSIDGRQITRNVSMRLRAGMVSALVGESGSGKSLTALALMGLLDNNARVEGNAALLNASDANESFINLLSEDASYEHIRGGMIGMIFQEPSSAFNPVKTIGKQIEEALIYHPEKAGKLSQRERKKRVISQLLEVELSDAERVYRSYPHELSGGQLQRAMIAMALINRPQVLIADEPTTALDITTQRDILRLIRNLSEKLQLAVLIITHDMSVVRALADEMYVMQGGNVVESGEVQHIFANPKHEYTRTLLDSVPKFDMQYASSGDSYESIEEVAKAIAKNIAKNISESPGSESPVVEVQGVSVKYSHARFSKDSNKLALANANLRINSGSTLALVGESGAGKTTIAKLISGQIKPNSGLVLLNGENLNRLNNKVRRQALSRIGYVFQDSGSALNPRKTIGWSIAEPLLLHTNLDANERLERVGEMLNQVQLPVEFASRFPHELSGGQRQRVGIARALILQPSLLIVDEPTSALDVTVQRCVLNLLHDLQQKYRYACLFITHDVGVVQEVASEVAIIRNGSVQYIS</sequence>
<dbReference type="Proteomes" id="UP000235293">
    <property type="component" value="Unassembled WGS sequence"/>
</dbReference>
<dbReference type="Gene3D" id="3.40.50.300">
    <property type="entry name" value="P-loop containing nucleotide triphosphate hydrolases"/>
    <property type="match status" value="2"/>
</dbReference>
<evidence type="ECO:0000256" key="8">
    <source>
        <dbReference type="ARBA" id="ARBA00022967"/>
    </source>
</evidence>
<dbReference type="GO" id="GO:0005524">
    <property type="term" value="F:ATP binding"/>
    <property type="evidence" value="ECO:0007669"/>
    <property type="project" value="UniProtKB-KW"/>
</dbReference>
<accession>A0A9X7I9G2</accession>
<dbReference type="AlphaFoldDB" id="A0A9X7I9G2"/>
<dbReference type="GO" id="GO:0005886">
    <property type="term" value="C:plasma membrane"/>
    <property type="evidence" value="ECO:0007669"/>
    <property type="project" value="UniProtKB-SubCell"/>
</dbReference>
<dbReference type="InterPro" id="IPR017871">
    <property type="entry name" value="ABC_transporter-like_CS"/>
</dbReference>
<comment type="similarity">
    <text evidence="2">Belongs to the ABC transporter superfamily.</text>
</comment>
<dbReference type="PROSITE" id="PS00211">
    <property type="entry name" value="ABC_TRANSPORTER_1"/>
    <property type="match status" value="2"/>
</dbReference>
<evidence type="ECO:0000256" key="3">
    <source>
        <dbReference type="ARBA" id="ARBA00022448"/>
    </source>
</evidence>
<keyword evidence="6" id="KW-0547">Nucleotide-binding</keyword>
<protein>
    <submittedName>
        <fullName evidence="11">ABC transporter ATP-binding protein</fullName>
    </submittedName>
</protein>
<evidence type="ECO:0000256" key="6">
    <source>
        <dbReference type="ARBA" id="ARBA00022741"/>
    </source>
</evidence>
<evidence type="ECO:0000256" key="5">
    <source>
        <dbReference type="ARBA" id="ARBA00022519"/>
    </source>
</evidence>
<evidence type="ECO:0000256" key="2">
    <source>
        <dbReference type="ARBA" id="ARBA00005417"/>
    </source>
</evidence>
<dbReference type="InterPro" id="IPR050388">
    <property type="entry name" value="ABC_Ni/Peptide_Import"/>
</dbReference>
<keyword evidence="9" id="KW-0472">Membrane</keyword>
<organism evidence="11 12">
    <name type="scientific">Gardnerella swidsinskii</name>
    <dbReference type="NCBI Taxonomy" id="2792979"/>
    <lineage>
        <taxon>Bacteria</taxon>
        <taxon>Bacillati</taxon>
        <taxon>Actinomycetota</taxon>
        <taxon>Actinomycetes</taxon>
        <taxon>Bifidobacteriales</taxon>
        <taxon>Bifidobacteriaceae</taxon>
        <taxon>Gardnerella</taxon>
    </lineage>
</organism>
<keyword evidence="5" id="KW-0997">Cell inner membrane</keyword>
<dbReference type="SMART" id="SM00382">
    <property type="entry name" value="AAA"/>
    <property type="match status" value="2"/>
</dbReference>
<keyword evidence="7 11" id="KW-0067">ATP-binding</keyword>
<evidence type="ECO:0000256" key="4">
    <source>
        <dbReference type="ARBA" id="ARBA00022475"/>
    </source>
</evidence>
<dbReference type="GO" id="GO:0016887">
    <property type="term" value="F:ATP hydrolysis activity"/>
    <property type="evidence" value="ECO:0007669"/>
    <property type="project" value="InterPro"/>
</dbReference>